<dbReference type="EMBL" id="BCMG01000005">
    <property type="protein sequence ID" value="GAX01201.1"/>
    <property type="molecule type" value="Genomic_DNA"/>
</dbReference>
<keyword evidence="4 7" id="KW-0472">Membrane</keyword>
<dbReference type="STRING" id="1302250.GCA_001313225_01755"/>
<feature type="transmembrane region" description="Helical" evidence="7">
    <location>
        <begin position="25"/>
        <end position="48"/>
    </location>
</feature>
<dbReference type="Proteomes" id="UP000198402">
    <property type="component" value="Unassembled WGS sequence"/>
</dbReference>
<dbReference type="AlphaFoldDB" id="A0A1Z5IIC5"/>
<gene>
    <name evidence="7" type="primary">mltG</name>
    <name evidence="8" type="ORF">IWT126_01227</name>
</gene>
<dbReference type="Pfam" id="PF02618">
    <property type="entry name" value="YceG"/>
    <property type="match status" value="1"/>
</dbReference>
<dbReference type="GO" id="GO:0071555">
    <property type="term" value="P:cell wall organization"/>
    <property type="evidence" value="ECO:0007669"/>
    <property type="project" value="UniProtKB-KW"/>
</dbReference>
<keyword evidence="2 7" id="KW-0812">Transmembrane</keyword>
<dbReference type="GO" id="GO:0009252">
    <property type="term" value="P:peptidoglycan biosynthetic process"/>
    <property type="evidence" value="ECO:0007669"/>
    <property type="project" value="UniProtKB-UniRule"/>
</dbReference>
<name>A0A1Z5IIC5_9LACO</name>
<organism evidence="8 9">
    <name type="scientific">Secundilactobacillus silagei JCM 19001</name>
    <dbReference type="NCBI Taxonomy" id="1302250"/>
    <lineage>
        <taxon>Bacteria</taxon>
        <taxon>Bacillati</taxon>
        <taxon>Bacillota</taxon>
        <taxon>Bacilli</taxon>
        <taxon>Lactobacillales</taxon>
        <taxon>Lactobacillaceae</taxon>
        <taxon>Secundilactobacillus</taxon>
    </lineage>
</organism>
<dbReference type="EC" id="4.2.2.29" evidence="7"/>
<feature type="site" description="Important for catalytic activity" evidence="7">
    <location>
        <position position="259"/>
    </location>
</feature>
<comment type="subcellular location">
    <subcellularLocation>
        <location evidence="7">Cell membrane</location>
        <topology evidence="7">Single-pass membrane protein</topology>
    </subcellularLocation>
</comment>
<dbReference type="Gene3D" id="3.30.160.60">
    <property type="entry name" value="Classic Zinc Finger"/>
    <property type="match status" value="1"/>
</dbReference>
<proteinExistence type="inferred from homology"/>
<dbReference type="Gene3D" id="3.30.1490.480">
    <property type="entry name" value="Endolytic murein transglycosylase"/>
    <property type="match status" value="1"/>
</dbReference>
<dbReference type="NCBIfam" id="TIGR00247">
    <property type="entry name" value="endolytic transglycosylase MltG"/>
    <property type="match status" value="1"/>
</dbReference>
<keyword evidence="1 7" id="KW-1003">Cell membrane</keyword>
<evidence type="ECO:0000256" key="5">
    <source>
        <dbReference type="ARBA" id="ARBA00023239"/>
    </source>
</evidence>
<evidence type="ECO:0000256" key="3">
    <source>
        <dbReference type="ARBA" id="ARBA00022989"/>
    </source>
</evidence>
<comment type="catalytic activity">
    <reaction evidence="7">
        <text>a peptidoglycan chain = a peptidoglycan chain with N-acetyl-1,6-anhydromuramyl-[peptide] at the reducing end + a peptidoglycan chain with N-acetylglucosamine at the non-reducing end.</text>
        <dbReference type="EC" id="4.2.2.29"/>
    </reaction>
</comment>
<protein>
    <recommendedName>
        <fullName evidence="7">Endolytic murein transglycosylase</fullName>
        <ecNumber evidence="7">4.2.2.29</ecNumber>
    </recommendedName>
    <alternativeName>
        <fullName evidence="7">Peptidoglycan lytic transglycosylase</fullName>
    </alternativeName>
    <alternativeName>
        <fullName evidence="7">Peptidoglycan polymerization terminase</fullName>
    </alternativeName>
</protein>
<dbReference type="PANTHER" id="PTHR30518">
    <property type="entry name" value="ENDOLYTIC MUREIN TRANSGLYCOSYLASE"/>
    <property type="match status" value="1"/>
</dbReference>
<evidence type="ECO:0000256" key="6">
    <source>
        <dbReference type="ARBA" id="ARBA00023316"/>
    </source>
</evidence>
<comment type="similarity">
    <text evidence="7">Belongs to the transglycosylase MltG family.</text>
</comment>
<evidence type="ECO:0000313" key="8">
    <source>
        <dbReference type="EMBL" id="GAX01201.1"/>
    </source>
</evidence>
<evidence type="ECO:0000256" key="4">
    <source>
        <dbReference type="ARBA" id="ARBA00023136"/>
    </source>
</evidence>
<evidence type="ECO:0000313" key="9">
    <source>
        <dbReference type="Proteomes" id="UP000198402"/>
    </source>
</evidence>
<comment type="function">
    <text evidence="7">Functions as a peptidoglycan terminase that cleaves nascent peptidoglycan strands endolytically to terminate their elongation.</text>
</comment>
<evidence type="ECO:0000256" key="1">
    <source>
        <dbReference type="ARBA" id="ARBA00022475"/>
    </source>
</evidence>
<dbReference type="CDD" id="cd08010">
    <property type="entry name" value="MltG_like"/>
    <property type="match status" value="1"/>
</dbReference>
<keyword evidence="5 7" id="KW-0456">Lyase</keyword>
<evidence type="ECO:0000256" key="7">
    <source>
        <dbReference type="HAMAP-Rule" id="MF_02065"/>
    </source>
</evidence>
<dbReference type="PANTHER" id="PTHR30518:SF2">
    <property type="entry name" value="ENDOLYTIC MUREIN TRANSGLYCOSYLASE"/>
    <property type="match status" value="1"/>
</dbReference>
<dbReference type="GO" id="GO:0008932">
    <property type="term" value="F:lytic endotransglycosylase activity"/>
    <property type="evidence" value="ECO:0007669"/>
    <property type="project" value="UniProtKB-UniRule"/>
</dbReference>
<keyword evidence="6 7" id="KW-0961">Cell wall biogenesis/degradation</keyword>
<reference evidence="8 9" key="1">
    <citation type="submission" date="2015-11" db="EMBL/GenBank/DDBJ databases">
        <title>Draft genome sequences of new species of the genus Lactobacillus isolated from orchardgrass silage.</title>
        <authorList>
            <person name="Tohno M."/>
            <person name="Tanizawa Y."/>
            <person name="Arita M."/>
        </authorList>
    </citation>
    <scope>NUCLEOTIDE SEQUENCE [LARGE SCALE GENOMIC DNA]</scope>
    <source>
        <strain evidence="8 9">IWT126</strain>
    </source>
</reference>
<evidence type="ECO:0000256" key="2">
    <source>
        <dbReference type="ARBA" id="ARBA00022692"/>
    </source>
</evidence>
<keyword evidence="9" id="KW-1185">Reference proteome</keyword>
<dbReference type="GO" id="GO:0005886">
    <property type="term" value="C:plasma membrane"/>
    <property type="evidence" value="ECO:0007669"/>
    <property type="project" value="UniProtKB-SubCell"/>
</dbReference>
<keyword evidence="3 7" id="KW-1133">Transmembrane helix</keyword>
<accession>A0A1Z5IIC5</accession>
<dbReference type="InterPro" id="IPR003770">
    <property type="entry name" value="MLTG-like"/>
</dbReference>
<dbReference type="HAMAP" id="MF_02065">
    <property type="entry name" value="MltG"/>
    <property type="match status" value="1"/>
</dbReference>
<comment type="caution">
    <text evidence="8">The sequence shown here is derived from an EMBL/GenBank/DDBJ whole genome shotgun (WGS) entry which is preliminary data.</text>
</comment>
<sequence>MDNDNNDKRTSRQPGKKKMSTGQKIITGVVSILVVLLIISGVVFYHYFQSALKPLDPKSSEVVQVDIPMGASSKRIGSILQDKKIVKNGSVFNYYVKSHNYSDLRAGYYQLNASMTLNQVAKRLQQGGTSEPIQSRKGKVLVQEGAGIADIANKISTTTDFSKAEFLSLMKDQTYMKALEKQYPALLSSSMATKQVRYHLEGYLYPATYIVNKHMSLKQLVNQMVAHTNDELTPYYKKIKKQKLTVQQVLTLSSLVEREGVSQAYRRQIAGVFLNRIDQGMPLQSDVAVEYAIGHHKQHLSTKDLQSNSPYNLYKFAGYGPGPFNNPSMSAIQAVLNPSKRSQGYLYFVANTKSGKIYFSKTLAQHNKRVSSLSKVNN</sequence>